<dbReference type="InterPro" id="IPR000629">
    <property type="entry name" value="RNA-helicase_DEAD-box_CS"/>
</dbReference>
<dbReference type="InterPro" id="IPR001650">
    <property type="entry name" value="Helicase_C-like"/>
</dbReference>
<feature type="domain" description="Helicase ATP-binding" evidence="8">
    <location>
        <begin position="33"/>
        <end position="204"/>
    </location>
</feature>
<dbReference type="Pfam" id="PF00271">
    <property type="entry name" value="Helicase_C"/>
    <property type="match status" value="1"/>
</dbReference>
<dbReference type="InterPro" id="IPR011545">
    <property type="entry name" value="DEAD/DEAH_box_helicase_dom"/>
</dbReference>
<evidence type="ECO:0000256" key="7">
    <source>
        <dbReference type="RuleBase" id="RU000492"/>
    </source>
</evidence>
<accession>A0A932ENR1</accession>
<keyword evidence="1 7" id="KW-0547">Nucleotide-binding</keyword>
<dbReference type="PROSITE" id="PS51194">
    <property type="entry name" value="HELICASE_CTER"/>
    <property type="match status" value="1"/>
</dbReference>
<evidence type="ECO:0000313" key="12">
    <source>
        <dbReference type="Proteomes" id="UP000779809"/>
    </source>
</evidence>
<organism evidence="11 12">
    <name type="scientific">Candidatus Korobacter versatilis</name>
    <dbReference type="NCBI Taxonomy" id="658062"/>
    <lineage>
        <taxon>Bacteria</taxon>
        <taxon>Pseudomonadati</taxon>
        <taxon>Acidobacteriota</taxon>
        <taxon>Terriglobia</taxon>
        <taxon>Terriglobales</taxon>
        <taxon>Candidatus Korobacteraceae</taxon>
        <taxon>Candidatus Korobacter</taxon>
    </lineage>
</organism>
<feature type="short sequence motif" description="Q motif" evidence="6">
    <location>
        <begin position="2"/>
        <end position="30"/>
    </location>
</feature>
<dbReference type="SMART" id="SM00490">
    <property type="entry name" value="HELICc"/>
    <property type="match status" value="1"/>
</dbReference>
<dbReference type="EMBL" id="JACPNR010000004">
    <property type="protein sequence ID" value="MBI2677579.1"/>
    <property type="molecule type" value="Genomic_DNA"/>
</dbReference>
<reference evidence="11" key="1">
    <citation type="submission" date="2020-07" db="EMBL/GenBank/DDBJ databases">
        <title>Huge and variable diversity of episymbiotic CPR bacteria and DPANN archaea in groundwater ecosystems.</title>
        <authorList>
            <person name="He C.Y."/>
            <person name="Keren R."/>
            <person name="Whittaker M."/>
            <person name="Farag I.F."/>
            <person name="Doudna J."/>
            <person name="Cate J.H.D."/>
            <person name="Banfield J.F."/>
        </authorList>
    </citation>
    <scope>NUCLEOTIDE SEQUENCE</scope>
    <source>
        <strain evidence="11">NC_groundwater_580_Pr5_B-0.1um_64_19</strain>
    </source>
</reference>
<evidence type="ECO:0000313" key="11">
    <source>
        <dbReference type="EMBL" id="MBI2677579.1"/>
    </source>
</evidence>
<dbReference type="CDD" id="cd00268">
    <property type="entry name" value="DEADc"/>
    <property type="match status" value="1"/>
</dbReference>
<dbReference type="CDD" id="cd18787">
    <property type="entry name" value="SF2_C_DEAD"/>
    <property type="match status" value="1"/>
</dbReference>
<comment type="caution">
    <text evidence="11">The sequence shown here is derived from an EMBL/GenBank/DDBJ whole genome shotgun (WGS) entry which is preliminary data.</text>
</comment>
<dbReference type="PROSITE" id="PS00039">
    <property type="entry name" value="DEAD_ATP_HELICASE"/>
    <property type="match status" value="1"/>
</dbReference>
<dbReference type="SUPFAM" id="SSF52540">
    <property type="entry name" value="P-loop containing nucleoside triphosphate hydrolases"/>
    <property type="match status" value="1"/>
</dbReference>
<dbReference type="GO" id="GO:0005524">
    <property type="term" value="F:ATP binding"/>
    <property type="evidence" value="ECO:0007669"/>
    <property type="project" value="UniProtKB-KW"/>
</dbReference>
<evidence type="ECO:0000256" key="4">
    <source>
        <dbReference type="ARBA" id="ARBA00022840"/>
    </source>
</evidence>
<dbReference type="Pfam" id="PF00270">
    <property type="entry name" value="DEAD"/>
    <property type="match status" value="1"/>
</dbReference>
<dbReference type="InterPro" id="IPR027417">
    <property type="entry name" value="P-loop_NTPase"/>
</dbReference>
<evidence type="ECO:0000256" key="3">
    <source>
        <dbReference type="ARBA" id="ARBA00022806"/>
    </source>
</evidence>
<evidence type="ECO:0000259" key="10">
    <source>
        <dbReference type="PROSITE" id="PS51195"/>
    </source>
</evidence>
<dbReference type="AlphaFoldDB" id="A0A932ENR1"/>
<keyword evidence="2 7" id="KW-0378">Hydrolase</keyword>
<evidence type="ECO:0000259" key="8">
    <source>
        <dbReference type="PROSITE" id="PS51192"/>
    </source>
</evidence>
<dbReference type="InterPro" id="IPR014001">
    <property type="entry name" value="Helicase_ATP-bd"/>
</dbReference>
<gene>
    <name evidence="11" type="ORF">HYX28_02220</name>
</gene>
<keyword evidence="4 7" id="KW-0067">ATP-binding</keyword>
<evidence type="ECO:0000259" key="9">
    <source>
        <dbReference type="PROSITE" id="PS51194"/>
    </source>
</evidence>
<dbReference type="PANTHER" id="PTHR47959">
    <property type="entry name" value="ATP-DEPENDENT RNA HELICASE RHLE-RELATED"/>
    <property type="match status" value="1"/>
</dbReference>
<dbReference type="PANTHER" id="PTHR47959:SF13">
    <property type="entry name" value="ATP-DEPENDENT RNA HELICASE RHLE"/>
    <property type="match status" value="1"/>
</dbReference>
<dbReference type="GO" id="GO:0003676">
    <property type="term" value="F:nucleic acid binding"/>
    <property type="evidence" value="ECO:0007669"/>
    <property type="project" value="InterPro"/>
</dbReference>
<protein>
    <submittedName>
        <fullName evidence="11">DEAD/DEAH box helicase</fullName>
    </submittedName>
</protein>
<feature type="domain" description="Helicase C-terminal" evidence="9">
    <location>
        <begin position="231"/>
        <end position="379"/>
    </location>
</feature>
<dbReference type="Gene3D" id="3.40.50.300">
    <property type="entry name" value="P-loop containing nucleotide triphosphate hydrolases"/>
    <property type="match status" value="2"/>
</dbReference>
<dbReference type="GO" id="GO:0016787">
    <property type="term" value="F:hydrolase activity"/>
    <property type="evidence" value="ECO:0007669"/>
    <property type="project" value="UniProtKB-KW"/>
</dbReference>
<dbReference type="Proteomes" id="UP000779809">
    <property type="component" value="Unassembled WGS sequence"/>
</dbReference>
<evidence type="ECO:0000256" key="2">
    <source>
        <dbReference type="ARBA" id="ARBA00022801"/>
    </source>
</evidence>
<keyword evidence="3 7" id="KW-0347">Helicase</keyword>
<dbReference type="PROSITE" id="PS51195">
    <property type="entry name" value="Q_MOTIF"/>
    <property type="match status" value="1"/>
</dbReference>
<feature type="domain" description="DEAD-box RNA helicase Q" evidence="10">
    <location>
        <begin position="2"/>
        <end position="30"/>
    </location>
</feature>
<dbReference type="PROSITE" id="PS51192">
    <property type="entry name" value="HELICASE_ATP_BIND_1"/>
    <property type="match status" value="1"/>
</dbReference>
<sequence length="409" mass="45448">MKQFSELPLSAYLQDRLVAANFVTATPVQASTIPPALEGKDVLATAQTGTGKTMAFLLPIMQHMLHSKPNGIYALVLVPTRELAMQIVGQYNLLRGKKFPPAAQIVGGLSEKEQIKTIREGAEVVIATPGRLEDLVDRRLIDLKHLKVLVLDEADRMLDMGFIPAIRRIVGALPKNRQTMCFSATLEASVQHIIGDYVKKPVRIEHGSILKPHENVTLRAYEVSNDKKMALLEKLLKDEPGRYLVFARTKRGCERLAKRLTRDGFKAGMIHGDRSQPQRNAALADFQRGRSQLLIATDVASRGIHVDDIAHVVNYDFPTLAEDFVHRVGRTARAGARGVATTFVNWTERTDLIKLERALGVKIERMNVAGDLEAEERVGPVDTSNLVPTRASKDSRMMKLPGEVLQRYV</sequence>
<evidence type="ECO:0000256" key="1">
    <source>
        <dbReference type="ARBA" id="ARBA00022741"/>
    </source>
</evidence>
<comment type="similarity">
    <text evidence="5 7">Belongs to the DEAD box helicase family.</text>
</comment>
<dbReference type="InterPro" id="IPR050079">
    <property type="entry name" value="DEAD_box_RNA_helicase"/>
</dbReference>
<proteinExistence type="inferred from homology"/>
<evidence type="ECO:0000256" key="6">
    <source>
        <dbReference type="PROSITE-ProRule" id="PRU00552"/>
    </source>
</evidence>
<evidence type="ECO:0000256" key="5">
    <source>
        <dbReference type="ARBA" id="ARBA00038437"/>
    </source>
</evidence>
<name>A0A932ENR1_9BACT</name>
<dbReference type="GO" id="GO:0005829">
    <property type="term" value="C:cytosol"/>
    <property type="evidence" value="ECO:0007669"/>
    <property type="project" value="TreeGrafter"/>
</dbReference>
<dbReference type="InterPro" id="IPR014014">
    <property type="entry name" value="RNA_helicase_DEAD_Q_motif"/>
</dbReference>
<dbReference type="SMART" id="SM00487">
    <property type="entry name" value="DEXDc"/>
    <property type="match status" value="1"/>
</dbReference>
<dbReference type="InterPro" id="IPR044742">
    <property type="entry name" value="DEAD/DEAH_RhlB"/>
</dbReference>
<dbReference type="GO" id="GO:0003724">
    <property type="term" value="F:RNA helicase activity"/>
    <property type="evidence" value="ECO:0007669"/>
    <property type="project" value="InterPro"/>
</dbReference>